<dbReference type="Proteomes" id="UP000760860">
    <property type="component" value="Unassembled WGS sequence"/>
</dbReference>
<organism evidence="2 3">
    <name type="scientific">Phytophthora cactorum</name>
    <dbReference type="NCBI Taxonomy" id="29920"/>
    <lineage>
        <taxon>Eukaryota</taxon>
        <taxon>Sar</taxon>
        <taxon>Stramenopiles</taxon>
        <taxon>Oomycota</taxon>
        <taxon>Peronosporomycetes</taxon>
        <taxon>Peronosporales</taxon>
        <taxon>Peronosporaceae</taxon>
        <taxon>Phytophthora</taxon>
    </lineage>
</organism>
<accession>A0A8T1IT97</accession>
<feature type="compositionally biased region" description="Polar residues" evidence="1">
    <location>
        <begin position="249"/>
        <end position="260"/>
    </location>
</feature>
<dbReference type="CDD" id="cd14279">
    <property type="entry name" value="CUE"/>
    <property type="match status" value="1"/>
</dbReference>
<feature type="region of interest" description="Disordered" evidence="1">
    <location>
        <begin position="436"/>
        <end position="466"/>
    </location>
</feature>
<gene>
    <name evidence="2" type="ORF">PC129_g3243</name>
</gene>
<dbReference type="VEuPathDB" id="FungiDB:PC110_g7697"/>
<reference evidence="2" key="1">
    <citation type="submission" date="2018-05" db="EMBL/GenBank/DDBJ databases">
        <title>Effector identification in a new, highly contiguous assembly of the strawberry crown rot pathogen Phytophthora cactorum.</title>
        <authorList>
            <person name="Armitage A.D."/>
            <person name="Nellist C.F."/>
            <person name="Bates H."/>
            <person name="Vickerstaff R.J."/>
            <person name="Harrison R.J."/>
        </authorList>
    </citation>
    <scope>NUCLEOTIDE SEQUENCE</scope>
    <source>
        <strain evidence="2">P421</strain>
    </source>
</reference>
<protein>
    <recommendedName>
        <fullName evidence="4">CUE domain-containing protein</fullName>
    </recommendedName>
</protein>
<feature type="region of interest" description="Disordered" evidence="1">
    <location>
        <begin position="213"/>
        <end position="267"/>
    </location>
</feature>
<feature type="compositionally biased region" description="Acidic residues" evidence="1">
    <location>
        <begin position="101"/>
        <end position="122"/>
    </location>
</feature>
<name>A0A8T1IT97_9STRA</name>
<sequence>METLRGVFPAVPTEALLRVLEICDQSVAVASTWLLENEWQDLLEASQEEDDGEDVTIATNVTPNVTSAAPVMTQPVGEEGEPARQGGIMVVSTEAPRGREEDFESEDEDEEDGDEEDMYYDSEDEGVSMVERILPLAKRIKITTLREEGDEIKTDDFWVAFDGKVVIKSMIELLNTTLSKLAHGKVVLLSIPAKELDRATAATKLKSILSSKDSKSAGGEVSGECLQSSRNASSRRTLASLLNGEESGKTPSGSESTTTVPEVPVGQKRKREFAAEVSPRRGYFAYFFPVKELDMVWRTVMHAHLFKGRFGENIEFRTASSGSFSTRDFDELMHIHTSTRSSRASSLVFSPLSSLKCCLILPCTANEDEIFRVGRNIHTTLKIKGSLYFQVVDTPLPTSATSPRSDHLESPNEDENLTEERFRQFARYRVKEEELDAAEPAVPSKNSVDPYMSYQQPRRMKHKQTISSRLVSWYPTPGETKHLVSENFSK</sequence>
<feature type="compositionally biased region" description="Polar residues" evidence="1">
    <location>
        <begin position="225"/>
        <end position="237"/>
    </location>
</feature>
<dbReference type="EMBL" id="RCMV01000065">
    <property type="protein sequence ID" value="KAG3226132.1"/>
    <property type="molecule type" value="Genomic_DNA"/>
</dbReference>
<dbReference type="AlphaFoldDB" id="A0A8T1IT97"/>
<feature type="region of interest" description="Disordered" evidence="1">
    <location>
        <begin position="398"/>
        <end position="418"/>
    </location>
</feature>
<feature type="region of interest" description="Disordered" evidence="1">
    <location>
        <begin position="74"/>
        <end position="122"/>
    </location>
</feature>
<proteinExistence type="predicted"/>
<evidence type="ECO:0000256" key="1">
    <source>
        <dbReference type="SAM" id="MobiDB-lite"/>
    </source>
</evidence>
<evidence type="ECO:0000313" key="2">
    <source>
        <dbReference type="EMBL" id="KAG3226132.1"/>
    </source>
</evidence>
<evidence type="ECO:0000313" key="3">
    <source>
        <dbReference type="Proteomes" id="UP000760860"/>
    </source>
</evidence>
<comment type="caution">
    <text evidence="2">The sequence shown here is derived from an EMBL/GenBank/DDBJ whole genome shotgun (WGS) entry which is preliminary data.</text>
</comment>
<evidence type="ECO:0008006" key="4">
    <source>
        <dbReference type="Google" id="ProtNLM"/>
    </source>
</evidence>